<dbReference type="InterPro" id="IPR045865">
    <property type="entry name" value="ACT-like_dom_sf"/>
</dbReference>
<dbReference type="AlphaFoldDB" id="A0A397RZS6"/>
<dbReference type="PANTHER" id="PTHR21499:SF67">
    <property type="entry name" value="ASPARTOKINASE 3"/>
    <property type="match status" value="1"/>
</dbReference>
<evidence type="ECO:0000256" key="9">
    <source>
        <dbReference type="ARBA" id="ARBA00047872"/>
    </source>
</evidence>
<evidence type="ECO:0000256" key="11">
    <source>
        <dbReference type="RuleBase" id="RU003448"/>
    </source>
</evidence>
<evidence type="ECO:0000256" key="6">
    <source>
        <dbReference type="ARBA" id="ARBA00022777"/>
    </source>
</evidence>
<dbReference type="UniPathway" id="UPA00051">
    <property type="reaction ID" value="UER00462"/>
</dbReference>
<evidence type="ECO:0000256" key="2">
    <source>
        <dbReference type="ARBA" id="ARBA00004766"/>
    </source>
</evidence>
<dbReference type="FunCoup" id="A0A397RZS6">
    <property type="interactions" value="121"/>
</dbReference>
<comment type="pathway">
    <text evidence="12">Amino-acid biosynthesis; L-methionine biosynthesis via de novo pathway; L-homoserine from L-aspartate: step 1/3.</text>
</comment>
<dbReference type="GO" id="GO:0009088">
    <property type="term" value="P:threonine biosynthetic process"/>
    <property type="evidence" value="ECO:0007669"/>
    <property type="project" value="UniProtKB-UniPathway"/>
</dbReference>
<feature type="binding site" evidence="10">
    <location>
        <begin position="6"/>
        <end position="9"/>
    </location>
    <ligand>
        <name>ATP</name>
        <dbReference type="ChEBI" id="CHEBI:30616"/>
    </ligand>
</feature>
<evidence type="ECO:0000256" key="8">
    <source>
        <dbReference type="ARBA" id="ARBA00022915"/>
    </source>
</evidence>
<evidence type="ECO:0000256" key="3">
    <source>
        <dbReference type="ARBA" id="ARBA00010122"/>
    </source>
</evidence>
<feature type="domain" description="Aspartate/glutamate/uridylate kinase" evidence="13">
    <location>
        <begin position="1"/>
        <end position="261"/>
    </location>
</feature>
<keyword evidence="6 11" id="KW-0418">Kinase</keyword>
<dbReference type="Pfam" id="PF00696">
    <property type="entry name" value="AA_kinase"/>
    <property type="match status" value="1"/>
</dbReference>
<gene>
    <name evidence="15" type="ORF">EI71_00633</name>
</gene>
<dbReference type="SUPFAM" id="SSF55021">
    <property type="entry name" value="ACT-like"/>
    <property type="match status" value="2"/>
</dbReference>
<keyword evidence="4 11" id="KW-0808">Transferase</keyword>
<dbReference type="GO" id="GO:0019877">
    <property type="term" value="P:diaminopimelate biosynthetic process"/>
    <property type="evidence" value="ECO:0007669"/>
    <property type="project" value="UniProtKB-KW"/>
</dbReference>
<dbReference type="PIRSF" id="PIRSF000726">
    <property type="entry name" value="Asp_kin"/>
    <property type="match status" value="1"/>
</dbReference>
<comment type="catalytic activity">
    <reaction evidence="9 11">
        <text>L-aspartate + ATP = 4-phospho-L-aspartate + ADP</text>
        <dbReference type="Rhea" id="RHEA:23776"/>
        <dbReference type="ChEBI" id="CHEBI:29991"/>
        <dbReference type="ChEBI" id="CHEBI:30616"/>
        <dbReference type="ChEBI" id="CHEBI:57535"/>
        <dbReference type="ChEBI" id="CHEBI:456216"/>
        <dbReference type="EC" id="2.7.2.4"/>
    </reaction>
</comment>
<evidence type="ECO:0000256" key="10">
    <source>
        <dbReference type="PIRSR" id="PIRSR000726-1"/>
    </source>
</evidence>
<evidence type="ECO:0000256" key="4">
    <source>
        <dbReference type="ARBA" id="ARBA00022679"/>
    </source>
</evidence>
<dbReference type="NCBIfam" id="NF006540">
    <property type="entry name" value="PRK09034.1"/>
    <property type="match status" value="1"/>
</dbReference>
<dbReference type="RefSeq" id="WP_119015800.1">
    <property type="nucleotide sequence ID" value="NZ_QXEV01000004.1"/>
</dbReference>
<feature type="binding site" evidence="10">
    <location>
        <position position="50"/>
    </location>
    <ligand>
        <name>substrate</name>
    </ligand>
</feature>
<comment type="function">
    <text evidence="1">Catalyzes the phosphorylation of the beta-carboxyl group of aspartic acid with ATP to yield 4-phospho-L-aspartate, which is involved in the branched biosynthetic pathway leading to the biosynthesis of amino acids threonine, isoleucine and methionine.</text>
</comment>
<evidence type="ECO:0000256" key="7">
    <source>
        <dbReference type="ARBA" id="ARBA00022840"/>
    </source>
</evidence>
<keyword evidence="8" id="KW-0220">Diaminopimelate biosynthesis</keyword>
<dbReference type="OrthoDB" id="9799110at2"/>
<evidence type="ECO:0000313" key="16">
    <source>
        <dbReference type="Proteomes" id="UP000266506"/>
    </source>
</evidence>
<reference evidence="15 16" key="1">
    <citation type="submission" date="2018-08" db="EMBL/GenBank/DDBJ databases">
        <title>Genomic Encyclopedia of Archaeal and Bacterial Type Strains, Phase II (KMG-II): from individual species to whole genera.</title>
        <authorList>
            <person name="Goeker M."/>
        </authorList>
    </citation>
    <scope>NUCLEOTIDE SEQUENCE [LARGE SCALE GENOMIC DNA]</scope>
    <source>
        <strain evidence="15 16">ATCC 27112</strain>
    </source>
</reference>
<feature type="binding site" evidence="10">
    <location>
        <position position="115"/>
    </location>
    <ligand>
        <name>substrate</name>
    </ligand>
</feature>
<dbReference type="Gene3D" id="3.30.2130.10">
    <property type="entry name" value="VC0802-like"/>
    <property type="match status" value="1"/>
</dbReference>
<dbReference type="GO" id="GO:0009089">
    <property type="term" value="P:lysine biosynthetic process via diaminopimelate"/>
    <property type="evidence" value="ECO:0007669"/>
    <property type="project" value="UniProtKB-UniPathway"/>
</dbReference>
<feature type="binding site" evidence="10">
    <location>
        <begin position="206"/>
        <end position="207"/>
    </location>
    <ligand>
        <name>ATP</name>
        <dbReference type="ChEBI" id="CHEBI:30616"/>
    </ligand>
</feature>
<feature type="binding site" evidence="10">
    <location>
        <position position="217"/>
    </location>
    <ligand>
        <name>ATP</name>
        <dbReference type="ChEBI" id="CHEBI:30616"/>
    </ligand>
</feature>
<dbReference type="Proteomes" id="UP000266506">
    <property type="component" value="Unassembled WGS sequence"/>
</dbReference>
<dbReference type="InterPro" id="IPR001048">
    <property type="entry name" value="Asp/Glu/Uridylate_kinase"/>
</dbReference>
<dbReference type="NCBIfam" id="TIGR00657">
    <property type="entry name" value="asp_kinases"/>
    <property type="match status" value="1"/>
</dbReference>
<dbReference type="FunFam" id="3.30.2130.10:FF:000001">
    <property type="entry name" value="Bifunctional aspartokinase/homoserine dehydrogenase"/>
    <property type="match status" value="1"/>
</dbReference>
<dbReference type="PROSITE" id="PS00324">
    <property type="entry name" value="ASPARTOKINASE"/>
    <property type="match status" value="1"/>
</dbReference>
<dbReference type="Pfam" id="PF22468">
    <property type="entry name" value="ACT_9"/>
    <property type="match status" value="1"/>
</dbReference>
<comment type="pathway">
    <text evidence="12">Amino-acid biosynthesis; L-threonine biosynthesis; L-threonine from L-aspartate: step 1/5.</text>
</comment>
<comment type="caution">
    <text evidence="15">The sequence shown here is derived from an EMBL/GenBank/DDBJ whole genome shotgun (WGS) entry which is preliminary data.</text>
</comment>
<dbReference type="Gene3D" id="3.40.1160.10">
    <property type="entry name" value="Acetylglutamate kinase-like"/>
    <property type="match status" value="1"/>
</dbReference>
<feature type="domain" description="Aspartokinase ACT" evidence="14">
    <location>
        <begin position="372"/>
        <end position="431"/>
    </location>
</feature>
<dbReference type="InterPro" id="IPR001341">
    <property type="entry name" value="Asp_kinase"/>
</dbReference>
<dbReference type="InterPro" id="IPR005260">
    <property type="entry name" value="Asp_kin_monofn"/>
</dbReference>
<evidence type="ECO:0000256" key="1">
    <source>
        <dbReference type="ARBA" id="ARBA00003121"/>
    </source>
</evidence>
<keyword evidence="7 10" id="KW-0067">ATP-binding</keyword>
<dbReference type="EMBL" id="QXEV01000004">
    <property type="protein sequence ID" value="RIA78056.1"/>
    <property type="molecule type" value="Genomic_DNA"/>
</dbReference>
<sequence length="434" mass="48130">MLAVAKFGGSSLSNATQFAKVKNIVLSDPKRQIVVCSALGKRDKSDTKITDLLYILHAHLKFSVPYEDIWDMLYTRFTGVQADLGIDYDIEADLNQLKSELNKSISEEYLVSRGEYLTSKLMASYLGYQWVDAKDLLRYNYDGKLDEIQTEKNVNLAFSKYGKIVVPGFYGAYPNGSVKLLSRGGSDVTGAILAKALNVTVYENWTDVSGVLSADPRLVKNPKAIKEITYAELRELSYMGASVLHEETVFPVQQLNIPINLRNTNEPENPGTTIREVCSDTTQTVTGIAGKKDFCAFNIFKDHMSNEVGFMAKTLAIFKDYEVSIEHVPSGIDSFSVVVPYSQVEKCQYELVTDLKKELDAEVTFEKDLALVAVVGRNMAKRAGICGKIFAALGEERVNVRLLAQGPQELNIIIGVSASDYEKTIALLYDALIK</sequence>
<comment type="similarity">
    <text evidence="3 11">Belongs to the aspartokinase family.</text>
</comment>
<dbReference type="SUPFAM" id="SSF53633">
    <property type="entry name" value="Carbamate kinase-like"/>
    <property type="match status" value="1"/>
</dbReference>
<proteinExistence type="inferred from homology"/>
<dbReference type="GO" id="GO:0004072">
    <property type="term" value="F:aspartate kinase activity"/>
    <property type="evidence" value="ECO:0007669"/>
    <property type="project" value="UniProtKB-EC"/>
</dbReference>
<evidence type="ECO:0000259" key="14">
    <source>
        <dbReference type="Pfam" id="PF22468"/>
    </source>
</evidence>
<dbReference type="GO" id="GO:0005829">
    <property type="term" value="C:cytosol"/>
    <property type="evidence" value="ECO:0007669"/>
    <property type="project" value="TreeGrafter"/>
</dbReference>
<dbReference type="UniPathway" id="UPA00034">
    <property type="reaction ID" value="UER00015"/>
</dbReference>
<keyword evidence="5 10" id="KW-0547">Nucleotide-binding</keyword>
<comment type="pathway">
    <text evidence="2 12">Amino-acid biosynthesis; L-lysine biosynthesis via DAP pathway; (S)-tetrahydrodipicolinate from L-aspartate: step 1/4.</text>
</comment>
<accession>A0A397RZS6</accession>
<organism evidence="15 16">
    <name type="scientific">Anaeroplasma bactoclasticum</name>
    <dbReference type="NCBI Taxonomy" id="2088"/>
    <lineage>
        <taxon>Bacteria</taxon>
        <taxon>Bacillati</taxon>
        <taxon>Mycoplasmatota</taxon>
        <taxon>Mollicutes</taxon>
        <taxon>Anaeroplasmatales</taxon>
        <taxon>Anaeroplasmataceae</taxon>
        <taxon>Anaeroplasma</taxon>
    </lineage>
</organism>
<dbReference type="InterPro" id="IPR018042">
    <property type="entry name" value="Aspartate_kinase_CS"/>
</dbReference>
<dbReference type="UniPathway" id="UPA00050">
    <property type="reaction ID" value="UER00461"/>
</dbReference>
<dbReference type="EC" id="2.7.2.4" evidence="11"/>
<dbReference type="InterPro" id="IPR054352">
    <property type="entry name" value="ACT_Aspartokinase"/>
</dbReference>
<evidence type="ECO:0000256" key="12">
    <source>
        <dbReference type="RuleBase" id="RU004249"/>
    </source>
</evidence>
<name>A0A397RZS6_9MOLU</name>
<dbReference type="InterPro" id="IPR036393">
    <property type="entry name" value="AceGlu_kinase-like_sf"/>
</dbReference>
<keyword evidence="12" id="KW-0028">Amino-acid biosynthesis</keyword>
<dbReference type="InParanoid" id="A0A397RZS6"/>
<evidence type="ECO:0000256" key="5">
    <source>
        <dbReference type="ARBA" id="ARBA00022741"/>
    </source>
</evidence>
<protein>
    <recommendedName>
        <fullName evidence="11">Aspartokinase</fullName>
        <ecNumber evidence="11">2.7.2.4</ecNumber>
    </recommendedName>
</protein>
<evidence type="ECO:0000313" key="15">
    <source>
        <dbReference type="EMBL" id="RIA78056.1"/>
    </source>
</evidence>
<dbReference type="GO" id="GO:0005524">
    <property type="term" value="F:ATP binding"/>
    <property type="evidence" value="ECO:0007669"/>
    <property type="project" value="UniProtKB-KW"/>
</dbReference>
<dbReference type="GO" id="GO:0009090">
    <property type="term" value="P:homoserine biosynthetic process"/>
    <property type="evidence" value="ECO:0007669"/>
    <property type="project" value="TreeGrafter"/>
</dbReference>
<keyword evidence="16" id="KW-1185">Reference proteome</keyword>
<dbReference type="PANTHER" id="PTHR21499">
    <property type="entry name" value="ASPARTATE KINASE"/>
    <property type="match status" value="1"/>
</dbReference>
<evidence type="ECO:0000259" key="13">
    <source>
        <dbReference type="Pfam" id="PF00696"/>
    </source>
</evidence>